<gene>
    <name evidence="4" type="ORF">DXN05_06310</name>
</gene>
<keyword evidence="2" id="KW-0812">Transmembrane</keyword>
<dbReference type="GO" id="GO:0005886">
    <property type="term" value="C:plasma membrane"/>
    <property type="evidence" value="ECO:0007669"/>
    <property type="project" value="TreeGrafter"/>
</dbReference>
<evidence type="ECO:0000313" key="5">
    <source>
        <dbReference type="Proteomes" id="UP000261284"/>
    </source>
</evidence>
<evidence type="ECO:0000313" key="4">
    <source>
        <dbReference type="EMBL" id="RFM30564.1"/>
    </source>
</evidence>
<dbReference type="InterPro" id="IPR052894">
    <property type="entry name" value="AsmA-related"/>
</dbReference>
<dbReference type="OrthoDB" id="596403at2"/>
<evidence type="ECO:0000259" key="3">
    <source>
        <dbReference type="Pfam" id="PF05170"/>
    </source>
</evidence>
<sequence length="1054" mass="116107">MKWSVKRIALRSAKIVTITIASVVALLFLLPYLFPDTVAGKIKQWTNNSINGQVNFSKARLSFFRHFPSLTLTLYDFSLKGSAPYQNDTLLAGKELGLGLNLKTVFSHTISINKIFLTEGYINIQVSEKGEANYNVYVSKKTDSTKAAVADTSGAALQLEDIEIDKSSLTYNDRSLPLLINARDLRYSGSGDLSKAVFDLHTHAEIGSFDLYFNNEAYFLSKKINGDLVTKINTNSLALLFEKNDLKINQLPLQFNGRFEFLPKGYNMDFRLTTKDASLLDVFTVLPPAYATWLQHTEVSGQASIVASLIGAYEASTQKMPDLTFNMKVNEGSIAYEKSTIPINHLLLDFNSKLPSLTPDSLLVNIDSLHFNIGKDFCNAALHIKGMTTPSVTGHINALMDMENWDKALGLAAYDTKGKLQVNGTVNGQYKTGIQVSGLRKQDTATVITSIPNFNLTASLQNGYVKYNALPGAVENIGFNLRAVCNDHNYKHARLLVDSINATALQNYVKGFIHLGNDNGYTVDANLNAVLDLASIKQFYPLDSMELKGKTNINIQTKGSYIAAKKLFPVTNAAIRLNDGWVQTKYYPHPLTDIQVSANIRSSSSSLKSLNVAVQPISFNFEGQPFMLKADLHNFSDLRYNVFSKGVIDIGKIYQVFRVKGLDVSGTLKTDLSLKGQQSDAMSGNYDALSNKGTMRVKQVRIHSDYLPLPLLIEDGVFRFDQDKMWFDRFTARYGKSAFSLNGYLQNAIHYALQPNNTLIGKFDLKSKYILVDQLMAFSTAATTSGSQPAGGNNKGVILVPPGVSLVFTADATTVDYNGLQLSNVTGNIGIDSAAIHLQQTGFDLIGCHVSMDGSYSSVTPVKALFNYHLNAQNFDVKKAYQTIPLFHDLAPAAAKAEGIVSIDYQLKGRLNADMMPVYPSLEGGGTLTLQKVKMRGFKLFSAVSQNTGKNSINDPDLSKVNIKTTIKNNVINIEPVKMRVSGFRPKIQGQTTFDGRLNLKFRLGLPPFGIIGIPLTVTGTRDNPVVRVRRGSKDPALQETEDREEDDDDKKTP</sequence>
<keyword evidence="5" id="KW-1185">Reference proteome</keyword>
<feature type="region of interest" description="Disordered" evidence="1">
    <location>
        <begin position="1027"/>
        <end position="1054"/>
    </location>
</feature>
<dbReference type="GO" id="GO:0090313">
    <property type="term" value="P:regulation of protein targeting to membrane"/>
    <property type="evidence" value="ECO:0007669"/>
    <property type="project" value="TreeGrafter"/>
</dbReference>
<keyword evidence="2" id="KW-1133">Transmembrane helix</keyword>
<proteinExistence type="predicted"/>
<dbReference type="EMBL" id="QTJU01000001">
    <property type="protein sequence ID" value="RFM30564.1"/>
    <property type="molecule type" value="Genomic_DNA"/>
</dbReference>
<comment type="caution">
    <text evidence="4">The sequence shown here is derived from an EMBL/GenBank/DDBJ whole genome shotgun (WGS) entry which is preliminary data.</text>
</comment>
<dbReference type="RefSeq" id="WP_116846319.1">
    <property type="nucleotide sequence ID" value="NZ_QTJU01000001.1"/>
</dbReference>
<organism evidence="4 5">
    <name type="scientific">Deminuibacter soli</name>
    <dbReference type="NCBI Taxonomy" id="2291815"/>
    <lineage>
        <taxon>Bacteria</taxon>
        <taxon>Pseudomonadati</taxon>
        <taxon>Bacteroidota</taxon>
        <taxon>Chitinophagia</taxon>
        <taxon>Chitinophagales</taxon>
        <taxon>Chitinophagaceae</taxon>
        <taxon>Deminuibacter</taxon>
    </lineage>
</organism>
<keyword evidence="2" id="KW-0472">Membrane</keyword>
<dbReference type="PANTHER" id="PTHR30441">
    <property type="entry name" value="DUF748 DOMAIN-CONTAINING PROTEIN"/>
    <property type="match status" value="1"/>
</dbReference>
<dbReference type="InterPro" id="IPR007844">
    <property type="entry name" value="AsmA"/>
</dbReference>
<name>A0A3E1NRU3_9BACT</name>
<dbReference type="AlphaFoldDB" id="A0A3E1NRU3"/>
<protein>
    <submittedName>
        <fullName evidence="4">AsmA family protein</fullName>
    </submittedName>
</protein>
<feature type="domain" description="AsmA" evidence="3">
    <location>
        <begin position="16"/>
        <end position="223"/>
    </location>
</feature>
<feature type="compositionally biased region" description="Acidic residues" evidence="1">
    <location>
        <begin position="1040"/>
        <end position="1054"/>
    </location>
</feature>
<dbReference type="Proteomes" id="UP000261284">
    <property type="component" value="Unassembled WGS sequence"/>
</dbReference>
<dbReference type="Pfam" id="PF05170">
    <property type="entry name" value="AsmA"/>
    <property type="match status" value="1"/>
</dbReference>
<accession>A0A3E1NRU3</accession>
<evidence type="ECO:0000256" key="2">
    <source>
        <dbReference type="SAM" id="Phobius"/>
    </source>
</evidence>
<dbReference type="PANTHER" id="PTHR30441:SF8">
    <property type="entry name" value="DUF748 DOMAIN-CONTAINING PROTEIN"/>
    <property type="match status" value="1"/>
</dbReference>
<evidence type="ECO:0000256" key="1">
    <source>
        <dbReference type="SAM" id="MobiDB-lite"/>
    </source>
</evidence>
<reference evidence="4 5" key="1">
    <citation type="submission" date="2018-08" db="EMBL/GenBank/DDBJ databases">
        <title>Chitinophagaceae sp. K23C18032701, a novel bacterium isolated from forest soil.</title>
        <authorList>
            <person name="Wang C."/>
        </authorList>
    </citation>
    <scope>NUCLEOTIDE SEQUENCE [LARGE SCALE GENOMIC DNA]</scope>
    <source>
        <strain evidence="4 5">K23C18032701</strain>
    </source>
</reference>
<feature type="transmembrane region" description="Helical" evidence="2">
    <location>
        <begin position="12"/>
        <end position="34"/>
    </location>
</feature>